<keyword evidence="3" id="KW-1185">Reference proteome</keyword>
<protein>
    <submittedName>
        <fullName evidence="2">Uncharacterized protein</fullName>
    </submittedName>
</protein>
<organism evidence="2 3">
    <name type="scientific">Anisodus tanguticus</name>
    <dbReference type="NCBI Taxonomy" id="243964"/>
    <lineage>
        <taxon>Eukaryota</taxon>
        <taxon>Viridiplantae</taxon>
        <taxon>Streptophyta</taxon>
        <taxon>Embryophyta</taxon>
        <taxon>Tracheophyta</taxon>
        <taxon>Spermatophyta</taxon>
        <taxon>Magnoliopsida</taxon>
        <taxon>eudicotyledons</taxon>
        <taxon>Gunneridae</taxon>
        <taxon>Pentapetalae</taxon>
        <taxon>asterids</taxon>
        <taxon>lamiids</taxon>
        <taxon>Solanales</taxon>
        <taxon>Solanaceae</taxon>
        <taxon>Solanoideae</taxon>
        <taxon>Hyoscyameae</taxon>
        <taxon>Anisodus</taxon>
    </lineage>
</organism>
<evidence type="ECO:0000313" key="3">
    <source>
        <dbReference type="Proteomes" id="UP001291623"/>
    </source>
</evidence>
<evidence type="ECO:0000313" key="2">
    <source>
        <dbReference type="EMBL" id="KAK4364570.1"/>
    </source>
</evidence>
<name>A0AAE1VLK4_9SOLA</name>
<evidence type="ECO:0000256" key="1">
    <source>
        <dbReference type="SAM" id="MobiDB-lite"/>
    </source>
</evidence>
<feature type="compositionally biased region" description="Basic and acidic residues" evidence="1">
    <location>
        <begin position="14"/>
        <end position="35"/>
    </location>
</feature>
<sequence length="78" mass="9044">MQSPGPALGAAQPSREERKEPSHRERKPAFRERPNRPLQTLVEEIENRTEQARRSKKRLGQNRKGMQTRENSFFVGAC</sequence>
<dbReference type="EMBL" id="JAVYJV010000008">
    <property type="protein sequence ID" value="KAK4364570.1"/>
    <property type="molecule type" value="Genomic_DNA"/>
</dbReference>
<proteinExistence type="predicted"/>
<reference evidence="2" key="1">
    <citation type="submission" date="2023-12" db="EMBL/GenBank/DDBJ databases">
        <title>Genome assembly of Anisodus tanguticus.</title>
        <authorList>
            <person name="Wang Y.-J."/>
        </authorList>
    </citation>
    <scope>NUCLEOTIDE SEQUENCE</scope>
    <source>
        <strain evidence="2">KB-2021</strain>
        <tissue evidence="2">Leaf</tissue>
    </source>
</reference>
<dbReference type="AlphaFoldDB" id="A0AAE1VLK4"/>
<gene>
    <name evidence="2" type="ORF">RND71_015928</name>
</gene>
<accession>A0AAE1VLK4</accession>
<dbReference type="Proteomes" id="UP001291623">
    <property type="component" value="Unassembled WGS sequence"/>
</dbReference>
<comment type="caution">
    <text evidence="2">The sequence shown here is derived from an EMBL/GenBank/DDBJ whole genome shotgun (WGS) entry which is preliminary data.</text>
</comment>
<feature type="region of interest" description="Disordered" evidence="1">
    <location>
        <begin position="1"/>
        <end position="78"/>
    </location>
</feature>